<name>A0A0C2ZW43_9AGAM</name>
<dbReference type="EMBL" id="KN822111">
    <property type="protein sequence ID" value="KIM56697.1"/>
    <property type="molecule type" value="Genomic_DNA"/>
</dbReference>
<dbReference type="HOGENOM" id="CLU_2334854_0_0_1"/>
<evidence type="ECO:0000313" key="1">
    <source>
        <dbReference type="EMBL" id="KIM56697.1"/>
    </source>
</evidence>
<dbReference type="AlphaFoldDB" id="A0A0C2ZW43"/>
<evidence type="ECO:0000313" key="2">
    <source>
        <dbReference type="Proteomes" id="UP000053989"/>
    </source>
</evidence>
<reference evidence="2" key="2">
    <citation type="submission" date="2015-01" db="EMBL/GenBank/DDBJ databases">
        <title>Evolutionary Origins and Diversification of the Mycorrhizal Mutualists.</title>
        <authorList>
            <consortium name="DOE Joint Genome Institute"/>
            <consortium name="Mycorrhizal Genomics Consortium"/>
            <person name="Kohler A."/>
            <person name="Kuo A."/>
            <person name="Nagy L.G."/>
            <person name="Floudas D."/>
            <person name="Copeland A."/>
            <person name="Barry K.W."/>
            <person name="Cichocki N."/>
            <person name="Veneault-Fourrey C."/>
            <person name="LaButti K."/>
            <person name="Lindquist E.A."/>
            <person name="Lipzen A."/>
            <person name="Lundell T."/>
            <person name="Morin E."/>
            <person name="Murat C."/>
            <person name="Riley R."/>
            <person name="Ohm R."/>
            <person name="Sun H."/>
            <person name="Tunlid A."/>
            <person name="Henrissat B."/>
            <person name="Grigoriev I.V."/>
            <person name="Hibbett D.S."/>
            <person name="Martin F."/>
        </authorList>
    </citation>
    <scope>NUCLEOTIDE SEQUENCE [LARGE SCALE GENOMIC DNA]</scope>
    <source>
        <strain evidence="2">Foug A</strain>
    </source>
</reference>
<accession>A0A0C2ZW43</accession>
<gene>
    <name evidence="1" type="ORF">SCLCIDRAFT_208576</name>
</gene>
<dbReference type="Proteomes" id="UP000053989">
    <property type="component" value="Unassembled WGS sequence"/>
</dbReference>
<proteinExistence type="predicted"/>
<reference evidence="1 2" key="1">
    <citation type="submission" date="2014-04" db="EMBL/GenBank/DDBJ databases">
        <authorList>
            <consortium name="DOE Joint Genome Institute"/>
            <person name="Kuo A."/>
            <person name="Kohler A."/>
            <person name="Nagy L.G."/>
            <person name="Floudas D."/>
            <person name="Copeland A."/>
            <person name="Barry K.W."/>
            <person name="Cichocki N."/>
            <person name="Veneault-Fourrey C."/>
            <person name="LaButti K."/>
            <person name="Lindquist E.A."/>
            <person name="Lipzen A."/>
            <person name="Lundell T."/>
            <person name="Morin E."/>
            <person name="Murat C."/>
            <person name="Sun H."/>
            <person name="Tunlid A."/>
            <person name="Henrissat B."/>
            <person name="Grigoriev I.V."/>
            <person name="Hibbett D.S."/>
            <person name="Martin F."/>
            <person name="Nordberg H.P."/>
            <person name="Cantor M.N."/>
            <person name="Hua S.X."/>
        </authorList>
    </citation>
    <scope>NUCLEOTIDE SEQUENCE [LARGE SCALE GENOMIC DNA]</scope>
    <source>
        <strain evidence="1 2">Foug A</strain>
    </source>
</reference>
<sequence length="98" mass="10594">MCVALHHPSRDASTPCWRSRVRDWCSGCVHTWIVGGSKGWDTLDLLFPSSGTTKLASICAIAPQGNSGVGVVLLSVRFIPVCFAKLYFVCNSQAYCDA</sequence>
<dbReference type="InParanoid" id="A0A0C2ZW43"/>
<keyword evidence="2" id="KW-1185">Reference proteome</keyword>
<organism evidence="1 2">
    <name type="scientific">Scleroderma citrinum Foug A</name>
    <dbReference type="NCBI Taxonomy" id="1036808"/>
    <lineage>
        <taxon>Eukaryota</taxon>
        <taxon>Fungi</taxon>
        <taxon>Dikarya</taxon>
        <taxon>Basidiomycota</taxon>
        <taxon>Agaricomycotina</taxon>
        <taxon>Agaricomycetes</taxon>
        <taxon>Agaricomycetidae</taxon>
        <taxon>Boletales</taxon>
        <taxon>Sclerodermatineae</taxon>
        <taxon>Sclerodermataceae</taxon>
        <taxon>Scleroderma</taxon>
    </lineage>
</organism>
<protein>
    <submittedName>
        <fullName evidence="1">Uncharacterized protein</fullName>
    </submittedName>
</protein>